<keyword evidence="2" id="KW-1185">Reference proteome</keyword>
<name>A0ABM5MXA4_EMTOG</name>
<dbReference type="InterPro" id="IPR036215">
    <property type="entry name" value="TM0957-like_sf"/>
</dbReference>
<accession>A0ABM5MXA4</accession>
<dbReference type="InterPro" id="IPR014582">
    <property type="entry name" value="UCP033535_lipo"/>
</dbReference>
<evidence type="ECO:0000313" key="1">
    <source>
        <dbReference type="EMBL" id="AFK01754.1"/>
    </source>
</evidence>
<dbReference type="SUPFAM" id="SSF141318">
    <property type="entry name" value="TM0957-like"/>
    <property type="match status" value="1"/>
</dbReference>
<proteinExistence type="predicted"/>
<dbReference type="EMBL" id="CP002961">
    <property type="protein sequence ID" value="AFK01754.1"/>
    <property type="molecule type" value="Genomic_DNA"/>
</dbReference>
<reference evidence="1 2" key="1">
    <citation type="submission" date="2011-07" db="EMBL/GenBank/DDBJ databases">
        <title>The complete genome of chromosome of Emticicia oligotrophica DSM 17448.</title>
        <authorList>
            <consortium name="US DOE Joint Genome Institute (JGI-PGF)"/>
            <person name="Lucas S."/>
            <person name="Han J."/>
            <person name="Lapidus A."/>
            <person name="Bruce D."/>
            <person name="Goodwin L."/>
            <person name="Pitluck S."/>
            <person name="Peters L."/>
            <person name="Kyrpides N."/>
            <person name="Mavromatis K."/>
            <person name="Ivanova N."/>
            <person name="Ovchinnikova G."/>
            <person name="Teshima H."/>
            <person name="Detter J.C."/>
            <person name="Tapia R."/>
            <person name="Han C."/>
            <person name="Land M."/>
            <person name="Hauser L."/>
            <person name="Markowitz V."/>
            <person name="Cheng J.-F."/>
            <person name="Hugenholtz P."/>
            <person name="Woyke T."/>
            <person name="Wu D."/>
            <person name="Tindall B."/>
            <person name="Pomrenke H."/>
            <person name="Brambilla E."/>
            <person name="Klenk H.-P."/>
            <person name="Eisen J.A."/>
        </authorList>
    </citation>
    <scope>NUCLEOTIDE SEQUENCE [LARGE SCALE GENOMIC DNA]</scope>
    <source>
        <strain evidence="1 2">DSM 17448</strain>
    </source>
</reference>
<protein>
    <submittedName>
        <fullName evidence="1">Periplasmic lipoprotein</fullName>
    </submittedName>
</protein>
<evidence type="ECO:0000313" key="2">
    <source>
        <dbReference type="Proteomes" id="UP000002875"/>
    </source>
</evidence>
<dbReference type="Proteomes" id="UP000002875">
    <property type="component" value="Chromosome"/>
</dbReference>
<organism evidence="1 2">
    <name type="scientific">Emticicia oligotrophica (strain DSM 17448 / CIP 109782 / MTCC 6937 / GPTSA100-15)</name>
    <dbReference type="NCBI Taxonomy" id="929562"/>
    <lineage>
        <taxon>Bacteria</taxon>
        <taxon>Pseudomonadati</taxon>
        <taxon>Bacteroidota</taxon>
        <taxon>Cytophagia</taxon>
        <taxon>Cytophagales</taxon>
        <taxon>Leadbetterellaceae</taxon>
        <taxon>Emticicia</taxon>
    </lineage>
</organism>
<dbReference type="Gene3D" id="1.10.10.1260">
    <property type="entry name" value="Envelope glycoprotein gp160, DUF2291, helical domain"/>
    <property type="match status" value="1"/>
</dbReference>
<dbReference type="RefSeq" id="WP_015027457.1">
    <property type="nucleotide sequence ID" value="NC_018748.1"/>
</dbReference>
<dbReference type="Pfam" id="PF10054">
    <property type="entry name" value="DUF2291"/>
    <property type="match status" value="1"/>
</dbReference>
<keyword evidence="1" id="KW-0449">Lipoprotein</keyword>
<sequence length="201" mass="22282">MIKKGIILVLGVFLAYNSVYFKKLSDVKNQETNTFDFNSFADSLYYKGILTQNQAISLENLTKEIQNNKENAFKTYGNRLGIGNSAFFMVETKGKIVSILDGVIKINSPENGVVSIDTKYIFGNAIRDASGLVKLTDFKTNVDFNKVSEALNTIIREKAIPPTLRNLTTGEDISVIGAVKLSKKESLDFVILPIKISKISK</sequence>
<dbReference type="Gene3D" id="2.40.50.420">
    <property type="entry name" value="Envelope glycoprotein gp160, DUF2291, alpha/beta domain"/>
    <property type="match status" value="1"/>
</dbReference>
<gene>
    <name evidence="1" type="ordered locus">Emtol_0601</name>
</gene>